<reference evidence="4 5" key="1">
    <citation type="journal article" date="2015" name="Genome Announc.">
        <title>Draft Genome Sequence of Filamentous Marine Cyanobacterium Lyngbya confervoides Strain BDU141951.</title>
        <authorList>
            <person name="Chandrababunaidu M.M."/>
            <person name="Sen D."/>
            <person name="Tripathy S."/>
        </authorList>
    </citation>
    <scope>NUCLEOTIDE SEQUENCE [LARGE SCALE GENOMIC DNA]</scope>
    <source>
        <strain evidence="4 5">BDU141951</strain>
    </source>
</reference>
<proteinExistence type="predicted"/>
<keyword evidence="1" id="KW-0808">Transferase</keyword>
<evidence type="ECO:0000256" key="1">
    <source>
        <dbReference type="ARBA" id="ARBA00022679"/>
    </source>
</evidence>
<dbReference type="RefSeq" id="WP_166276672.1">
    <property type="nucleotide sequence ID" value="NZ_JTHE03000103.1"/>
</dbReference>
<dbReference type="PANTHER" id="PTHR43420:SF44">
    <property type="entry name" value="ACETYLTRANSFERASE YPEA"/>
    <property type="match status" value="1"/>
</dbReference>
<comment type="caution">
    <text evidence="4">The sequence shown here is derived from an EMBL/GenBank/DDBJ whole genome shotgun (WGS) entry which is preliminary data.</text>
</comment>
<evidence type="ECO:0000256" key="2">
    <source>
        <dbReference type="ARBA" id="ARBA00023315"/>
    </source>
</evidence>
<organism evidence="4 5">
    <name type="scientific">Lyngbya confervoides BDU141951</name>
    <dbReference type="NCBI Taxonomy" id="1574623"/>
    <lineage>
        <taxon>Bacteria</taxon>
        <taxon>Bacillati</taxon>
        <taxon>Cyanobacteriota</taxon>
        <taxon>Cyanophyceae</taxon>
        <taxon>Oscillatoriophycideae</taxon>
        <taxon>Oscillatoriales</taxon>
        <taxon>Microcoleaceae</taxon>
        <taxon>Lyngbya</taxon>
    </lineage>
</organism>
<dbReference type="Pfam" id="PF00583">
    <property type="entry name" value="Acetyltransf_1"/>
    <property type="match status" value="1"/>
</dbReference>
<dbReference type="InterPro" id="IPR000182">
    <property type="entry name" value="GNAT_dom"/>
</dbReference>
<dbReference type="GO" id="GO:0016746">
    <property type="term" value="F:acyltransferase activity"/>
    <property type="evidence" value="ECO:0007669"/>
    <property type="project" value="UniProtKB-KW"/>
</dbReference>
<keyword evidence="5" id="KW-1185">Reference proteome</keyword>
<dbReference type="PANTHER" id="PTHR43420">
    <property type="entry name" value="ACETYLTRANSFERASE"/>
    <property type="match status" value="1"/>
</dbReference>
<dbReference type="Gene3D" id="3.40.630.30">
    <property type="match status" value="1"/>
</dbReference>
<feature type="domain" description="N-acetyltransferase" evidence="3">
    <location>
        <begin position="8"/>
        <end position="161"/>
    </location>
</feature>
<dbReference type="AlphaFoldDB" id="A0ABD4T7Q4"/>
<evidence type="ECO:0000313" key="4">
    <source>
        <dbReference type="EMBL" id="MCM1984646.1"/>
    </source>
</evidence>
<dbReference type="CDD" id="cd04301">
    <property type="entry name" value="NAT_SF"/>
    <property type="match status" value="1"/>
</dbReference>
<dbReference type="InterPro" id="IPR050680">
    <property type="entry name" value="YpeA/RimI_acetyltransf"/>
</dbReference>
<keyword evidence="2" id="KW-0012">Acyltransferase</keyword>
<gene>
    <name evidence="4" type="ORF">QQ91_0017625</name>
</gene>
<dbReference type="Proteomes" id="UP000031561">
    <property type="component" value="Unassembled WGS sequence"/>
</dbReference>
<dbReference type="InterPro" id="IPR016181">
    <property type="entry name" value="Acyl_CoA_acyltransferase"/>
</dbReference>
<dbReference type="SUPFAM" id="SSF55729">
    <property type="entry name" value="Acyl-CoA N-acyltransferases (Nat)"/>
    <property type="match status" value="1"/>
</dbReference>
<protein>
    <submittedName>
        <fullName evidence="4">GNAT family N-acetyltransferase</fullName>
    </submittedName>
</protein>
<accession>A0ABD4T7Q4</accession>
<dbReference type="EMBL" id="JTHE03000103">
    <property type="protein sequence ID" value="MCM1984646.1"/>
    <property type="molecule type" value="Genomic_DNA"/>
</dbReference>
<name>A0ABD4T7Q4_9CYAN</name>
<dbReference type="PROSITE" id="PS51186">
    <property type="entry name" value="GNAT"/>
    <property type="match status" value="1"/>
</dbReference>
<evidence type="ECO:0000313" key="5">
    <source>
        <dbReference type="Proteomes" id="UP000031561"/>
    </source>
</evidence>
<evidence type="ECO:0000259" key="3">
    <source>
        <dbReference type="PROSITE" id="PS51186"/>
    </source>
</evidence>
<sequence length="169" mass="18366">MSIALQRVDYDDPQHQRDLVTLMNLYASSPSGGGQPLSLQVQASLAQQLSNISHAFSALAYAEAMAVGVVNCFQGFSTFRCRPLLNIHDLIVHPDYRGQGISQLLLAHVEQEAIARGCCKLTLEVLQGNTAARGAYTKFGFQAYELDPAMGQAIFLEKRLGVDSANHAD</sequence>